<sequence>MVKSVDKCPAYRTISAACDGSEKSMDKLLKFYDFEDKQKVLDAFGKVIKIANGNIEMTWNI</sequence>
<reference evidence="1 2" key="1">
    <citation type="journal article" date="2021" name="ISME Commun">
        <title>Automated analysis of genomic sequences facilitates high-throughput and comprehensive description of bacteria.</title>
        <authorList>
            <person name="Hitch T.C.A."/>
        </authorList>
    </citation>
    <scope>NUCLEOTIDE SEQUENCE [LARGE SCALE GENOMIC DNA]</scope>
    <source>
        <strain evidence="1 2">H4_15</strain>
    </source>
</reference>
<protein>
    <submittedName>
        <fullName evidence="1">Uncharacterized protein</fullName>
    </submittedName>
</protein>
<evidence type="ECO:0000313" key="1">
    <source>
        <dbReference type="EMBL" id="MCU6737652.1"/>
    </source>
</evidence>
<gene>
    <name evidence="1" type="ORF">OCV55_03025</name>
</gene>
<keyword evidence="2" id="KW-1185">Reference proteome</keyword>
<dbReference type="RefSeq" id="WP_048924252.1">
    <property type="nucleotide sequence ID" value="NZ_JAOQJR010000002.1"/>
</dbReference>
<name>A0ABT2SS28_9FIRM</name>
<comment type="caution">
    <text evidence="1">The sequence shown here is derived from an EMBL/GenBank/DDBJ whole genome shotgun (WGS) entry which is preliminary data.</text>
</comment>
<organism evidence="1 2">
    <name type="scientific">[Clostridium] ammoniilyticum</name>
    <dbReference type="NCBI Taxonomy" id="2981784"/>
    <lineage>
        <taxon>Bacteria</taxon>
        <taxon>Bacillati</taxon>
        <taxon>Bacillota</taxon>
        <taxon>Erysipelotrichia</taxon>
        <taxon>Erysipelotrichales</taxon>
        <taxon>Coprobacillaceae</taxon>
        <taxon>Faecalibacillus</taxon>
    </lineage>
</organism>
<dbReference type="Proteomes" id="UP001208364">
    <property type="component" value="Unassembled WGS sequence"/>
</dbReference>
<evidence type="ECO:0000313" key="2">
    <source>
        <dbReference type="Proteomes" id="UP001208364"/>
    </source>
</evidence>
<dbReference type="EMBL" id="JAOQJR010000002">
    <property type="protein sequence ID" value="MCU6737652.1"/>
    <property type="molecule type" value="Genomic_DNA"/>
</dbReference>
<proteinExistence type="predicted"/>
<accession>A0ABT2SS28</accession>